<feature type="region of interest" description="Disordered" evidence="5">
    <location>
        <begin position="975"/>
        <end position="1006"/>
    </location>
</feature>
<protein>
    <recommendedName>
        <fullName evidence="6">Gram-positive cocci surface proteins LPxTG domain-containing protein</fullName>
    </recommendedName>
</protein>
<dbReference type="Proteomes" id="UP001196248">
    <property type="component" value="Unassembled WGS sequence"/>
</dbReference>
<evidence type="ECO:0000313" key="8">
    <source>
        <dbReference type="Proteomes" id="UP001196248"/>
    </source>
</evidence>
<feature type="region of interest" description="Disordered" evidence="5">
    <location>
        <begin position="1550"/>
        <end position="1614"/>
    </location>
</feature>
<dbReference type="RefSeq" id="WP_216972139.1">
    <property type="nucleotide sequence ID" value="NZ_JAHPJJ010000002.1"/>
</dbReference>
<gene>
    <name evidence="7" type="ORF">KSL82_01020</name>
</gene>
<feature type="compositionally biased region" description="Low complexity" evidence="5">
    <location>
        <begin position="1562"/>
        <end position="1574"/>
    </location>
</feature>
<feature type="region of interest" description="Disordered" evidence="5">
    <location>
        <begin position="1292"/>
        <end position="1315"/>
    </location>
</feature>
<feature type="compositionally biased region" description="Polar residues" evidence="5">
    <location>
        <begin position="1587"/>
        <end position="1614"/>
    </location>
</feature>
<dbReference type="PROSITE" id="PS50847">
    <property type="entry name" value="GRAM_POS_ANCHORING"/>
    <property type="match status" value="1"/>
</dbReference>
<evidence type="ECO:0000256" key="2">
    <source>
        <dbReference type="ARBA" id="ARBA00022525"/>
    </source>
</evidence>
<keyword evidence="1" id="KW-0134">Cell wall</keyword>
<proteinExistence type="predicted"/>
<feature type="compositionally biased region" description="Polar residues" evidence="5">
    <location>
        <begin position="46"/>
        <end position="68"/>
    </location>
</feature>
<dbReference type="Pfam" id="PF17883">
    <property type="entry name" value="MBG"/>
    <property type="match status" value="3"/>
</dbReference>
<feature type="compositionally biased region" description="Polar residues" evidence="5">
    <location>
        <begin position="976"/>
        <end position="986"/>
    </location>
</feature>
<feature type="domain" description="Gram-positive cocci surface proteins LPxTG" evidence="6">
    <location>
        <begin position="1607"/>
        <end position="1644"/>
    </location>
</feature>
<feature type="region of interest" description="Disordered" evidence="5">
    <location>
        <begin position="1168"/>
        <end position="1197"/>
    </location>
</feature>
<keyword evidence="4" id="KW-0572">Peptidoglycan-anchor</keyword>
<keyword evidence="2" id="KW-0964">Secreted</keyword>
<sequence>MPKVASDNDNNEAVAVKVNSNQEVNNETAKVKNANQKQEDTDKVENSSTNENIAENSSDSKKATSNSDVRVIKNDVTTDKKEVKNSEMVDNSKDMNTTTAEIHSLGVKVVGAQALEESKAETGDSSLSTGMTEDEMEKLFNSKNDYFNYSNVAEKLPHKITRTIIIHKPSGDVTVKQSAEVNSLFNIDESQITGGTTIYTYQFGIVTTVENNSKLTSQLVYQKNISLKSIDNSNNVAFASEADKEAYNKFMEFAQNPDIKVTLPAIDQSQLEVSGYSYTVSPANSNLGDWTFDSLNANSVEIEVNYKKVATNTVTYKFEDPFGNQVGTPVSVSGEDGSNQSVNLTLPDGYQLASGSLPTSVTIPDSDKTISIPVKHQLTINLSGESTIDYASYDWQNLFNTKELPASAYTPQFNDANARVQLSNGDVTYNENRNVGTYTVSLTEKGLNDIKEHLGDNFIYPDLKDVTSDAHLIINKGHKEIDLMGGDTKVFDNTSTLPDQGTFYSGLGLGDDDQGKISIYNSDGTLKTIQLTPNDVEFWLSGKKVTKDQAKSVGTYDLRLTDAFIQKVKDADGNNGNNYEWTYGPEYETAQYKIYQATGKAKLSGDNSKLYDGKAVTTAEVNKDGKITIDLTLPVYKQADEPGDEPQLLRTVDLGKYTLQDGDYTWANGTAPTKGGIYTINLNKDKILAHLQDRLVDLAGRGTDPDDSTKPLSNVTITADDMDGQATFTINTTVTYQFVDDDNNGSAVGKPVVATGLNGKSQLVHLTVPEGYALVAGQTLPATANFGDTNSTVDIHLKHATKTVDKNNVPDGYTKDDFAKEIKRSITAKEPTGDVDLSQTTELTRTGTYDEVTKKVVSYDNWTTGSFDEVTAPAVAGYTPSQASVAAVTGVTTDYVDPRVVITYVPNDQTGKISYIDVNTNTEVGTTPLTGKTNSEVTINPSAPTGWKIVDGQSIPKTEKATPTGIATVTVKVEHNTTTVQPTDPKTPSDKLPDNPDKTYPDGVGEKDLNKTIVRKITVVKPDGTKESHDQSVKLTRTATVDEVTGEVTKYSNWTTSQFNEYDAPVVPGYTPSQAKVDGVKVTADSSFTPVEITYTPNAQKTTVTYIDKDGNPISHYEVDGHTDETVPTKAKDNVPTGWHITDPKTTNEITFTPNGYPAITVHVDHDTTTVQPTDPKTPSDKLPDNPGKNYPKGVDKKDLNKTITRTITVKDPHKGDQVTTQTATLTRTATVDEVTGGVTYSDWVPGTWNNFDVPAVSGYTPSRNNVPQQSVTDGTKDTTVTITYTPNDQTGKISYVDPNGKGVGTTPLTGKTDEEIPVTPNVPAGWQIVPGQDIPTTITATPDGIPTVTVNVEHKIITVTPTDPKTPSDKLPDNPGKNYPKGVDTTDLNKTITRKITVIKPDGTKEAHDQTVNLTRTATVDEVTGKVTGYSDWTTSSFTEYDAPEIPGYTPSGNVPAVALVTSTSDFTPIVITYIPTDQTVKYKFVDPQGKVVGVQTVPGKTGQTVPVNIHIPDGYQLVPGESVPTSYTFKDGNPDQIIKVALILTNGGQPTTNDHQGQGTPATNTPTNTTPNKNDVTGKLEGNVPNVQTGKMMTSQSTTAKDKQLPQTGNTGEKNAQIFGALSAGLAALVAGFVPNRRRDNK</sequence>
<feature type="region of interest" description="Disordered" evidence="5">
    <location>
        <begin position="1361"/>
        <end position="1387"/>
    </location>
</feature>
<feature type="compositionally biased region" description="Basic and acidic residues" evidence="5">
    <location>
        <begin position="987"/>
        <end position="1006"/>
    </location>
</feature>
<feature type="compositionally biased region" description="Polar residues" evidence="5">
    <location>
        <begin position="1550"/>
        <end position="1561"/>
    </location>
</feature>
<evidence type="ECO:0000313" key="7">
    <source>
        <dbReference type="EMBL" id="MBU9694517.1"/>
    </source>
</evidence>
<comment type="caution">
    <text evidence="7">The sequence shown here is derived from an EMBL/GenBank/DDBJ whole genome shotgun (WGS) entry which is preliminary data.</text>
</comment>
<keyword evidence="3" id="KW-0732">Signal</keyword>
<accession>A0ABS6IU17</accession>
<evidence type="ECO:0000259" key="6">
    <source>
        <dbReference type="PROSITE" id="PS50847"/>
    </source>
</evidence>
<name>A0ABS6IU17_9LACO</name>
<reference evidence="7 8" key="1">
    <citation type="submission" date="2021-06" db="EMBL/GenBank/DDBJ databases">
        <title>Limosilactobacillus angelus sp. nov., isolated from the human vagina.</title>
        <authorList>
            <person name="Chen Y.-S."/>
        </authorList>
    </citation>
    <scope>NUCLEOTIDE SEQUENCE [LARGE SCALE GENOMIC DNA]</scope>
    <source>
        <strain evidence="7 8">P5L02</strain>
    </source>
</reference>
<dbReference type="Pfam" id="PF17966">
    <property type="entry name" value="Muc_B2"/>
    <property type="match status" value="4"/>
</dbReference>
<evidence type="ECO:0000256" key="3">
    <source>
        <dbReference type="ARBA" id="ARBA00022729"/>
    </source>
</evidence>
<evidence type="ECO:0000256" key="4">
    <source>
        <dbReference type="ARBA" id="ARBA00023088"/>
    </source>
</evidence>
<keyword evidence="8" id="KW-1185">Reference proteome</keyword>
<evidence type="ECO:0000256" key="5">
    <source>
        <dbReference type="SAM" id="MobiDB-lite"/>
    </source>
</evidence>
<dbReference type="InterPro" id="IPR041495">
    <property type="entry name" value="Mub_B2"/>
</dbReference>
<dbReference type="InterPro" id="IPR019931">
    <property type="entry name" value="LPXTG_anchor"/>
</dbReference>
<dbReference type="EMBL" id="JAHPJJ010000002">
    <property type="protein sequence ID" value="MBU9694517.1"/>
    <property type="molecule type" value="Genomic_DNA"/>
</dbReference>
<evidence type="ECO:0000256" key="1">
    <source>
        <dbReference type="ARBA" id="ARBA00022512"/>
    </source>
</evidence>
<feature type="compositionally biased region" description="Basic and acidic residues" evidence="5">
    <location>
        <begin position="70"/>
        <end position="79"/>
    </location>
</feature>
<dbReference type="Pfam" id="PF00746">
    <property type="entry name" value="Gram_pos_anchor"/>
    <property type="match status" value="1"/>
</dbReference>
<feature type="region of interest" description="Disordered" evidence="5">
    <location>
        <begin position="1"/>
        <end position="79"/>
    </location>
</feature>
<feature type="compositionally biased region" description="Polar residues" evidence="5">
    <location>
        <begin position="18"/>
        <end position="36"/>
    </location>
</feature>
<organism evidence="7 8">
    <name type="scientific">Limosilactobacillus portuensis</name>
    <dbReference type="NCBI Taxonomy" id="2742601"/>
    <lineage>
        <taxon>Bacteria</taxon>
        <taxon>Bacillati</taxon>
        <taxon>Bacillota</taxon>
        <taxon>Bacilli</taxon>
        <taxon>Lactobacillales</taxon>
        <taxon>Lactobacillaceae</taxon>
        <taxon>Limosilactobacillus</taxon>
    </lineage>
</organism>
<dbReference type="InterPro" id="IPR041277">
    <property type="entry name" value="MBG_Lactobacillales"/>
</dbReference>